<dbReference type="Gene3D" id="3.30.429.10">
    <property type="entry name" value="Macrophage Migration Inhibitory Factor"/>
    <property type="match status" value="1"/>
</dbReference>
<proteinExistence type="predicted"/>
<dbReference type="EC" id="5.3.3.12" evidence="7"/>
<dbReference type="GO" id="GO:0004167">
    <property type="term" value="F:dopachrome isomerase activity"/>
    <property type="evidence" value="ECO:0007669"/>
    <property type="project" value="UniProtKB-EC"/>
</dbReference>
<comment type="catalytic activity">
    <reaction evidence="5">
        <text>3-phenylpyruvate = enol-phenylpyruvate</text>
        <dbReference type="Rhea" id="RHEA:17097"/>
        <dbReference type="ChEBI" id="CHEBI:16815"/>
        <dbReference type="ChEBI" id="CHEBI:18005"/>
        <dbReference type="EC" id="5.3.2.1"/>
    </reaction>
</comment>
<organism evidence="12 13">
    <name type="scientific">Pseudodesulfovibrio hydrargyri</name>
    <dbReference type="NCBI Taxonomy" id="2125990"/>
    <lineage>
        <taxon>Bacteria</taxon>
        <taxon>Pseudomonadati</taxon>
        <taxon>Thermodesulfobacteriota</taxon>
        <taxon>Desulfovibrionia</taxon>
        <taxon>Desulfovibrionales</taxon>
        <taxon>Desulfovibrionaceae</taxon>
    </lineage>
</organism>
<dbReference type="GO" id="GO:0005125">
    <property type="term" value="F:cytokine activity"/>
    <property type="evidence" value="ECO:0007669"/>
    <property type="project" value="UniProtKB-KW"/>
</dbReference>
<evidence type="ECO:0000256" key="11">
    <source>
        <dbReference type="ARBA" id="ARBA00042730"/>
    </source>
</evidence>
<keyword evidence="4" id="KW-0413">Isomerase</keyword>
<dbReference type="PANTHER" id="PTHR11954:SF6">
    <property type="entry name" value="MACROPHAGE MIGRATION INHIBITORY FACTOR"/>
    <property type="match status" value="1"/>
</dbReference>
<dbReference type="GO" id="GO:0050178">
    <property type="term" value="F:phenylpyruvate tautomerase activity"/>
    <property type="evidence" value="ECO:0007669"/>
    <property type="project" value="UniProtKB-EC"/>
</dbReference>
<reference evidence="12 13" key="1">
    <citation type="submission" date="2015-09" db="EMBL/GenBank/DDBJ databases">
        <title>Genome of Desulfovibrio dechloracetivorans BerOc1, a mercury methylating strain isolated from highly hydrocarbons and metals contaminated coastal sediments.</title>
        <authorList>
            <person name="Goni Urriza M."/>
            <person name="Gassie C."/>
            <person name="Bouchez O."/>
            <person name="Klopp C."/>
            <person name="Ranchou-Peyruse A."/>
            <person name="Remy G."/>
        </authorList>
    </citation>
    <scope>NUCLEOTIDE SEQUENCE [LARGE SCALE GENOMIC DNA]</scope>
    <source>
        <strain evidence="12 13">BerOc1</strain>
    </source>
</reference>
<gene>
    <name evidence="12" type="ORF">BerOc1_00461</name>
</gene>
<evidence type="ECO:0000256" key="6">
    <source>
        <dbReference type="ARBA" id="ARBA00036823"/>
    </source>
</evidence>
<keyword evidence="2" id="KW-0202">Cytokine</keyword>
<dbReference type="EMBL" id="LKAQ01000001">
    <property type="protein sequence ID" value="OIQ51992.1"/>
    <property type="molecule type" value="Genomic_DNA"/>
</dbReference>
<evidence type="ECO:0000256" key="4">
    <source>
        <dbReference type="ARBA" id="ARBA00023235"/>
    </source>
</evidence>
<comment type="caution">
    <text evidence="12">The sequence shown here is derived from an EMBL/GenBank/DDBJ whole genome shotgun (WGS) entry which is preliminary data.</text>
</comment>
<dbReference type="GO" id="GO:0005615">
    <property type="term" value="C:extracellular space"/>
    <property type="evidence" value="ECO:0007669"/>
    <property type="project" value="UniProtKB-KW"/>
</dbReference>
<evidence type="ECO:0000256" key="10">
    <source>
        <dbReference type="ARBA" id="ARBA00041912"/>
    </source>
</evidence>
<sequence>MPFIKVETNVIAPDEEACLKGLSALAAELLGKPEAYVLAELESGKKLLFGGTGDPAAFVTLDSIGLPEDRTPEFSAAISGYLNRELSIPANRVYIAFGDIKRHLFGWDGGTF</sequence>
<dbReference type="EC" id="5.3.2.1" evidence="8"/>
<evidence type="ECO:0000313" key="12">
    <source>
        <dbReference type="EMBL" id="OIQ51992.1"/>
    </source>
</evidence>
<comment type="subcellular location">
    <subcellularLocation>
        <location evidence="1">Secreted</location>
    </subcellularLocation>
</comment>
<accession>A0A1J5NAZ3</accession>
<evidence type="ECO:0000256" key="9">
    <source>
        <dbReference type="ARBA" id="ARBA00041631"/>
    </source>
</evidence>
<dbReference type="RefSeq" id="WP_071544096.1">
    <property type="nucleotide sequence ID" value="NZ_LKAQ01000001.1"/>
</dbReference>
<name>A0A1J5NAZ3_9BACT</name>
<evidence type="ECO:0000256" key="3">
    <source>
        <dbReference type="ARBA" id="ARBA00022525"/>
    </source>
</evidence>
<evidence type="ECO:0000256" key="1">
    <source>
        <dbReference type="ARBA" id="ARBA00004613"/>
    </source>
</evidence>
<dbReference type="InterPro" id="IPR001398">
    <property type="entry name" value="Macrophage_inhib_fac"/>
</dbReference>
<evidence type="ECO:0000256" key="8">
    <source>
        <dbReference type="ARBA" id="ARBA00039086"/>
    </source>
</evidence>
<keyword evidence="3" id="KW-0964">Secreted</keyword>
<dbReference type="InterPro" id="IPR014347">
    <property type="entry name" value="Tautomerase/MIF_sf"/>
</dbReference>
<dbReference type="PANTHER" id="PTHR11954">
    <property type="entry name" value="D-DOPACHROME DECARBOXYLASE"/>
    <property type="match status" value="1"/>
</dbReference>
<evidence type="ECO:0000256" key="2">
    <source>
        <dbReference type="ARBA" id="ARBA00022514"/>
    </source>
</evidence>
<evidence type="ECO:0000256" key="7">
    <source>
        <dbReference type="ARBA" id="ARBA00038932"/>
    </source>
</evidence>
<protein>
    <recommendedName>
        <fullName evidence="11">L-dopachrome isomerase</fullName>
        <ecNumber evidence="8">5.3.2.1</ecNumber>
        <ecNumber evidence="7">5.3.3.12</ecNumber>
    </recommendedName>
    <alternativeName>
        <fullName evidence="9">L-dopachrome tautomerase</fullName>
    </alternativeName>
    <alternativeName>
        <fullName evidence="10">Phenylpyruvate tautomerase</fullName>
    </alternativeName>
</protein>
<dbReference type="Proteomes" id="UP000181901">
    <property type="component" value="Unassembled WGS sequence"/>
</dbReference>
<keyword evidence="13" id="KW-1185">Reference proteome</keyword>
<dbReference type="Pfam" id="PF01187">
    <property type="entry name" value="MIF"/>
    <property type="match status" value="1"/>
</dbReference>
<comment type="catalytic activity">
    <reaction evidence="6">
        <text>L-dopachrome = 5,6-dihydroxyindole-2-carboxylate</text>
        <dbReference type="Rhea" id="RHEA:13041"/>
        <dbReference type="ChEBI" id="CHEBI:16875"/>
        <dbReference type="ChEBI" id="CHEBI:57509"/>
        <dbReference type="EC" id="5.3.3.12"/>
    </reaction>
</comment>
<evidence type="ECO:0000313" key="13">
    <source>
        <dbReference type="Proteomes" id="UP000181901"/>
    </source>
</evidence>
<dbReference type="SUPFAM" id="SSF55331">
    <property type="entry name" value="Tautomerase/MIF"/>
    <property type="match status" value="1"/>
</dbReference>
<evidence type="ECO:0000256" key="5">
    <source>
        <dbReference type="ARBA" id="ARBA00036735"/>
    </source>
</evidence>
<dbReference type="AlphaFoldDB" id="A0A1J5NAZ3"/>
<dbReference type="OrthoDB" id="5769863at2"/>